<dbReference type="EMBL" id="QICC01000059">
    <property type="protein sequence ID" value="RNM40879.1"/>
    <property type="molecule type" value="Genomic_DNA"/>
</dbReference>
<sequence length="167" mass="18151">MSAEGAFSDLFADAPSSVRVDGGTVEVRKLTRKFVDSAASIPDESTDVLYYTLAVGHHTGVIDCFERALSMPADVYGKIVALMDDEEARFKLAGVLRFGEIQIDKSHVGLLLPAARAALSNLDVFDAPGKTAMALQPHEVEPFVELVDLLLDVRDEPSVYLMVRRVA</sequence>
<protein>
    <submittedName>
        <fullName evidence="2">Formate hydrogenlyase</fullName>
    </submittedName>
</protein>
<dbReference type="RefSeq" id="WP_114546769.1">
    <property type="nucleotide sequence ID" value="NZ_PPTT01000018.1"/>
</dbReference>
<evidence type="ECO:0000313" key="2">
    <source>
        <dbReference type="EMBL" id="RNM40879.1"/>
    </source>
</evidence>
<gene>
    <name evidence="1" type="ORF">C1876_10955</name>
    <name evidence="2" type="ORF">DMP09_12235</name>
</gene>
<reference evidence="2" key="3">
    <citation type="journal article" date="2019" name="Microbiol. Resour. Announc.">
        <title>Draft Genome Sequences of Type Strains of Gordonibacter faecihominis, Paraeggerthella hongkongensis, Parvibacter caecicola,Slackia equolifaciens, Slackia faecicanis, and Slackia isoflavoniconvertens.</title>
        <authorList>
            <person name="Danylec N."/>
            <person name="Stoll D.A."/>
            <person name="Dotsch A."/>
            <person name="Huch M."/>
        </authorList>
    </citation>
    <scope>NUCLEOTIDE SEQUENCE</scope>
    <source>
        <strain evidence="2">DSM 16107</strain>
    </source>
</reference>
<organism evidence="2 4">
    <name type="scientific">Eggerthella sinensis</name>
    <dbReference type="NCBI Taxonomy" id="242230"/>
    <lineage>
        <taxon>Bacteria</taxon>
        <taxon>Bacillati</taxon>
        <taxon>Actinomycetota</taxon>
        <taxon>Coriobacteriia</taxon>
        <taxon>Eggerthellales</taxon>
        <taxon>Eggerthellaceae</taxon>
        <taxon>Eggerthella</taxon>
    </lineage>
</organism>
<dbReference type="OrthoDB" id="3173483at2"/>
<dbReference type="AlphaFoldDB" id="A0A3N0IV61"/>
<reference evidence="1 3" key="1">
    <citation type="journal article" date="2018" name="Elife">
        <title>Discovery and characterization of a prevalent human gut bacterial enzyme sufficient for the inactivation of a family of plant toxins.</title>
        <authorList>
            <person name="Koppel N."/>
            <person name="Bisanz J.E."/>
            <person name="Pandelia M.E."/>
            <person name="Turnbaugh P.J."/>
            <person name="Balskus E.P."/>
        </authorList>
    </citation>
    <scope>NUCLEOTIDE SEQUENCE [LARGE SCALE GENOMIC DNA]</scope>
    <source>
        <strain evidence="1 3">DSM 16107</strain>
    </source>
</reference>
<dbReference type="InterPro" id="IPR010005">
    <property type="entry name" value="Formate_DH_maturation_HycH"/>
</dbReference>
<keyword evidence="3" id="KW-1185">Reference proteome</keyword>
<accession>A0A3N0IV61</accession>
<comment type="caution">
    <text evidence="2">The sequence shown here is derived from an EMBL/GenBank/DDBJ whole genome shotgun (WGS) entry which is preliminary data.</text>
</comment>
<evidence type="ECO:0000313" key="4">
    <source>
        <dbReference type="Proteomes" id="UP000270112"/>
    </source>
</evidence>
<dbReference type="Pfam" id="PF07450">
    <property type="entry name" value="HycH"/>
    <property type="match status" value="1"/>
</dbReference>
<proteinExistence type="predicted"/>
<evidence type="ECO:0000313" key="1">
    <source>
        <dbReference type="EMBL" id="RDB68127.1"/>
    </source>
</evidence>
<evidence type="ECO:0000313" key="3">
    <source>
        <dbReference type="Proteomes" id="UP000253817"/>
    </source>
</evidence>
<reference evidence="4" key="2">
    <citation type="submission" date="2018-05" db="EMBL/GenBank/DDBJ databases">
        <title>Genome Sequencing of selected type strains of the family Eggerthellaceae.</title>
        <authorList>
            <person name="Danylec N."/>
            <person name="Stoll D.A."/>
            <person name="Doetsch A."/>
            <person name="Huch M."/>
        </authorList>
    </citation>
    <scope>NUCLEOTIDE SEQUENCE [LARGE SCALE GENOMIC DNA]</scope>
    <source>
        <strain evidence="4">DSM 16107</strain>
    </source>
</reference>
<name>A0A3N0IV61_9ACTN</name>
<dbReference type="GO" id="GO:0016829">
    <property type="term" value="F:lyase activity"/>
    <property type="evidence" value="ECO:0007669"/>
    <property type="project" value="UniProtKB-KW"/>
</dbReference>
<keyword evidence="2" id="KW-0456">Lyase</keyword>
<dbReference type="Proteomes" id="UP000253817">
    <property type="component" value="Unassembled WGS sequence"/>
</dbReference>
<dbReference type="Proteomes" id="UP000270112">
    <property type="component" value="Unassembled WGS sequence"/>
</dbReference>
<dbReference type="EMBL" id="PPTT01000018">
    <property type="protein sequence ID" value="RDB68127.1"/>
    <property type="molecule type" value="Genomic_DNA"/>
</dbReference>